<dbReference type="InterPro" id="IPR021765">
    <property type="entry name" value="UstYa-like"/>
</dbReference>
<evidence type="ECO:0000313" key="3">
    <source>
        <dbReference type="Proteomes" id="UP000258309"/>
    </source>
</evidence>
<reference evidence="2 3" key="1">
    <citation type="submission" date="2018-05" db="EMBL/GenBank/DDBJ databases">
        <title>Draft genome sequence of Scytalidium lignicola DSM 105466, a ubiquitous saprotrophic fungus.</title>
        <authorList>
            <person name="Buettner E."/>
            <person name="Gebauer A.M."/>
            <person name="Hofrichter M."/>
            <person name="Liers C."/>
            <person name="Kellner H."/>
        </authorList>
    </citation>
    <scope>NUCLEOTIDE SEQUENCE [LARGE SCALE GENOMIC DNA]</scope>
    <source>
        <strain evidence="2 3">DSM 105466</strain>
    </source>
</reference>
<dbReference type="PANTHER" id="PTHR33365">
    <property type="entry name" value="YALI0B05434P"/>
    <property type="match status" value="1"/>
</dbReference>
<comment type="similarity">
    <text evidence="1">Belongs to the ustYa family.</text>
</comment>
<organism evidence="2 3">
    <name type="scientific">Scytalidium lignicola</name>
    <name type="common">Hyphomycete</name>
    <dbReference type="NCBI Taxonomy" id="5539"/>
    <lineage>
        <taxon>Eukaryota</taxon>
        <taxon>Fungi</taxon>
        <taxon>Dikarya</taxon>
        <taxon>Ascomycota</taxon>
        <taxon>Pezizomycotina</taxon>
        <taxon>Leotiomycetes</taxon>
        <taxon>Leotiomycetes incertae sedis</taxon>
        <taxon>Scytalidium</taxon>
    </lineage>
</organism>
<feature type="non-terminal residue" evidence="2">
    <location>
        <position position="431"/>
    </location>
</feature>
<keyword evidence="3" id="KW-1185">Reference proteome</keyword>
<dbReference type="SUPFAM" id="SSF51735">
    <property type="entry name" value="NAD(P)-binding Rossmann-fold domains"/>
    <property type="match status" value="1"/>
</dbReference>
<feature type="non-terminal residue" evidence="2">
    <location>
        <position position="1"/>
    </location>
</feature>
<gene>
    <name evidence="2" type="ORF">B7463_g2296</name>
</gene>
<dbReference type="AlphaFoldDB" id="A0A3E2HKZ1"/>
<proteinExistence type="inferred from homology"/>
<protein>
    <submittedName>
        <fullName evidence="2">Uncharacterized protein</fullName>
    </submittedName>
</protein>
<dbReference type="Pfam" id="PF11807">
    <property type="entry name" value="UstYa"/>
    <property type="match status" value="1"/>
</dbReference>
<dbReference type="InterPro" id="IPR036291">
    <property type="entry name" value="NAD(P)-bd_dom_sf"/>
</dbReference>
<evidence type="ECO:0000313" key="2">
    <source>
        <dbReference type="EMBL" id="RFU34064.1"/>
    </source>
</evidence>
<dbReference type="GO" id="GO:0043386">
    <property type="term" value="P:mycotoxin biosynthetic process"/>
    <property type="evidence" value="ECO:0007669"/>
    <property type="project" value="InterPro"/>
</dbReference>
<dbReference type="Proteomes" id="UP000258309">
    <property type="component" value="Unassembled WGS sequence"/>
</dbReference>
<comment type="caution">
    <text evidence="2">The sequence shown here is derived from an EMBL/GenBank/DDBJ whole genome shotgun (WGS) entry which is preliminary data.</text>
</comment>
<name>A0A3E2HKZ1_SCYLI</name>
<dbReference type="STRING" id="5539.A0A3E2HKZ1"/>
<dbReference type="PANTHER" id="PTHR33365:SF14">
    <property type="entry name" value="TAT PATHWAY SIGNAL SEQUENCE"/>
    <property type="match status" value="1"/>
</dbReference>
<evidence type="ECO:0000256" key="1">
    <source>
        <dbReference type="ARBA" id="ARBA00035112"/>
    </source>
</evidence>
<dbReference type="EMBL" id="NCSJ02000026">
    <property type="protein sequence ID" value="RFU34064.1"/>
    <property type="molecule type" value="Genomic_DNA"/>
</dbReference>
<dbReference type="Gene3D" id="3.40.50.720">
    <property type="entry name" value="NAD(P)-binding Rossmann-like Domain"/>
    <property type="match status" value="1"/>
</dbReference>
<sequence>MSIIFLTYSVGARRTYNNTSSGFESHIAPVVEPFATPTEHIFIDNELFGNSIFRELPSPEVDAAWAAITRMGVTAVTKSDIVRAGKDPAYVVKHPKDPDAYMVMINVNHQLHCLNSIRKAMHPDYYYPDGVDSPLYHDHLYHCVHLILQVLTCNSDLDLVTFNWVEQIDTPQPDFSVNKVCRNFERLKSAQDAEWMRLEDLMLVIGGSTGFVGAELVRQGLDNPAITSLVALRRREITDPPEPGPSGTKLRSVVCDNFEIYSDGVKKELEDVDACIWTIAVTPSKLKTIPFEETCKICRDYATTAIQTLDALRHQKDGPLRFIYMSGHFAPRSQSEVPKELRDHGLIDYGLLRGEAETQILAYGEQSNGAVQSCVVKPGLINAPGKEKRSIPGLPSIDLLDISAALLDQIVNGFEKDTLSNADMIRIGQKA</sequence>
<accession>A0A3E2HKZ1</accession>
<dbReference type="OrthoDB" id="3535423at2759"/>